<dbReference type="InterPro" id="IPR051975">
    <property type="entry name" value="mtLSU_mL45"/>
</dbReference>
<dbReference type="PANTHER" id="PTHR28554">
    <property type="entry name" value="39S RIBOSOMAL PROTEIN L45, MITOCHONDRIAL"/>
    <property type="match status" value="1"/>
</dbReference>
<comment type="caution">
    <text evidence="4">The sequence shown here is derived from an EMBL/GenBank/DDBJ whole genome shotgun (WGS) entry which is preliminary data.</text>
</comment>
<evidence type="ECO:0000256" key="3">
    <source>
        <dbReference type="ARBA" id="ARBA00023128"/>
    </source>
</evidence>
<reference evidence="4" key="1">
    <citation type="journal article" date="2020" name="Stud. Mycol.">
        <title>101 Dothideomycetes genomes: a test case for predicting lifestyles and emergence of pathogens.</title>
        <authorList>
            <person name="Haridas S."/>
            <person name="Albert R."/>
            <person name="Binder M."/>
            <person name="Bloem J."/>
            <person name="Labutti K."/>
            <person name="Salamov A."/>
            <person name="Andreopoulos B."/>
            <person name="Baker S."/>
            <person name="Barry K."/>
            <person name="Bills G."/>
            <person name="Bluhm B."/>
            <person name="Cannon C."/>
            <person name="Castanera R."/>
            <person name="Culley D."/>
            <person name="Daum C."/>
            <person name="Ezra D."/>
            <person name="Gonzalez J."/>
            <person name="Henrissat B."/>
            <person name="Kuo A."/>
            <person name="Liang C."/>
            <person name="Lipzen A."/>
            <person name="Lutzoni F."/>
            <person name="Magnuson J."/>
            <person name="Mondo S."/>
            <person name="Nolan M."/>
            <person name="Ohm R."/>
            <person name="Pangilinan J."/>
            <person name="Park H.-J."/>
            <person name="Ramirez L."/>
            <person name="Alfaro M."/>
            <person name="Sun H."/>
            <person name="Tritt A."/>
            <person name="Yoshinaga Y."/>
            <person name="Zwiers L.-H."/>
            <person name="Turgeon B."/>
            <person name="Goodwin S."/>
            <person name="Spatafora J."/>
            <person name="Crous P."/>
            <person name="Grigoriev I."/>
        </authorList>
    </citation>
    <scope>NUCLEOTIDE SEQUENCE</scope>
    <source>
        <strain evidence="4">CBS 260.36</strain>
    </source>
</reference>
<dbReference type="GO" id="GO:0005743">
    <property type="term" value="C:mitochondrial inner membrane"/>
    <property type="evidence" value="ECO:0007669"/>
    <property type="project" value="InterPro"/>
</dbReference>
<dbReference type="Proteomes" id="UP000799439">
    <property type="component" value="Unassembled WGS sequence"/>
</dbReference>
<dbReference type="PANTHER" id="PTHR28554:SF1">
    <property type="entry name" value="LARGE RIBOSOMAL SUBUNIT PROTEIN ML45"/>
    <property type="match status" value="1"/>
</dbReference>
<dbReference type="Gene3D" id="3.10.450.240">
    <property type="match status" value="1"/>
</dbReference>
<keyword evidence="3" id="KW-0496">Mitochondrion</keyword>
<evidence type="ECO:0000313" key="5">
    <source>
        <dbReference type="Proteomes" id="UP000799439"/>
    </source>
</evidence>
<evidence type="ECO:0008006" key="6">
    <source>
        <dbReference type="Google" id="ProtNLM"/>
    </source>
</evidence>
<gene>
    <name evidence="4" type="ORF">K461DRAFT_280393</name>
</gene>
<comment type="subcellular location">
    <subcellularLocation>
        <location evidence="1">Mitochondrion</location>
    </subcellularLocation>
</comment>
<accession>A0A9P4MEP8</accession>
<dbReference type="OrthoDB" id="19619at2759"/>
<dbReference type="EMBL" id="ML996089">
    <property type="protein sequence ID" value="KAF2150373.1"/>
    <property type="molecule type" value="Genomic_DNA"/>
</dbReference>
<proteinExistence type="predicted"/>
<evidence type="ECO:0000256" key="1">
    <source>
        <dbReference type="ARBA" id="ARBA00004173"/>
    </source>
</evidence>
<evidence type="ECO:0000256" key="2">
    <source>
        <dbReference type="ARBA" id="ARBA00022946"/>
    </source>
</evidence>
<sequence length="266" mass="30562">MASGRMFDEVGVLPDTFVLQPAAERPSWTQAFADRWLWEKARAKDRVIKAYQFIAIKFFMVRLTPPEAHAALPLWSRIKSYFPPRSGWYNFQLLQSAMIADALYKDMYTALAAGNLDRVEGKLKRDVLASLRSRVLSRGSHTDTRWKLEKYNAKPRTVAYTVALVDPNKPKWRQTWMQQAVVEMDTEQSLVRTKRVIRPGGREEVVEGKKESGGTVREYVVIQKLVVDGVEEGWKIWGMTRATTLADVKKAERKRLGLEEEEGEEV</sequence>
<dbReference type="Pfam" id="PF07961">
    <property type="entry name" value="MBA1"/>
    <property type="match status" value="1"/>
</dbReference>
<dbReference type="InterPro" id="IPR024621">
    <property type="entry name" value="Mba1"/>
</dbReference>
<dbReference type="AlphaFoldDB" id="A0A9P4MEP8"/>
<protein>
    <recommendedName>
        <fullName evidence="6">Tim44-like domain-containing protein</fullName>
    </recommendedName>
</protein>
<name>A0A9P4MEP8_9PEZI</name>
<evidence type="ECO:0000313" key="4">
    <source>
        <dbReference type="EMBL" id="KAF2150373.1"/>
    </source>
</evidence>
<dbReference type="GO" id="GO:0032979">
    <property type="term" value="P:protein insertion into mitochondrial inner membrane from matrix"/>
    <property type="evidence" value="ECO:0007669"/>
    <property type="project" value="InterPro"/>
</dbReference>
<keyword evidence="5" id="KW-1185">Reference proteome</keyword>
<keyword evidence="2" id="KW-0809">Transit peptide</keyword>
<organism evidence="4 5">
    <name type="scientific">Myriangium duriaei CBS 260.36</name>
    <dbReference type="NCBI Taxonomy" id="1168546"/>
    <lineage>
        <taxon>Eukaryota</taxon>
        <taxon>Fungi</taxon>
        <taxon>Dikarya</taxon>
        <taxon>Ascomycota</taxon>
        <taxon>Pezizomycotina</taxon>
        <taxon>Dothideomycetes</taxon>
        <taxon>Dothideomycetidae</taxon>
        <taxon>Myriangiales</taxon>
        <taxon>Myriangiaceae</taxon>
        <taxon>Myriangium</taxon>
    </lineage>
</organism>